<dbReference type="Gene3D" id="2.40.170.20">
    <property type="entry name" value="TonB-dependent receptor, beta-barrel domain"/>
    <property type="match status" value="1"/>
</dbReference>
<organism evidence="13 14">
    <name type="scientific">Archangium gephyra</name>
    <dbReference type="NCBI Taxonomy" id="48"/>
    <lineage>
        <taxon>Bacteria</taxon>
        <taxon>Pseudomonadati</taxon>
        <taxon>Myxococcota</taxon>
        <taxon>Myxococcia</taxon>
        <taxon>Myxococcales</taxon>
        <taxon>Cystobacterineae</taxon>
        <taxon>Archangiaceae</taxon>
        <taxon>Archangium</taxon>
    </lineage>
</organism>
<evidence type="ECO:0000256" key="1">
    <source>
        <dbReference type="ARBA" id="ARBA00004167"/>
    </source>
</evidence>
<evidence type="ECO:0000259" key="11">
    <source>
        <dbReference type="Pfam" id="PF03544"/>
    </source>
</evidence>
<keyword evidence="7" id="KW-1133">Transmembrane helix</keyword>
<dbReference type="NCBIfam" id="TIGR01352">
    <property type="entry name" value="tonB_Cterm"/>
    <property type="match status" value="1"/>
</dbReference>
<dbReference type="GO" id="GO:0030246">
    <property type="term" value="F:carbohydrate binding"/>
    <property type="evidence" value="ECO:0007669"/>
    <property type="project" value="InterPro"/>
</dbReference>
<dbReference type="InterPro" id="IPR013784">
    <property type="entry name" value="Carb-bd-like_fold"/>
</dbReference>
<proteinExistence type="predicted"/>
<dbReference type="Pfam" id="PF07715">
    <property type="entry name" value="Plug"/>
    <property type="match status" value="1"/>
</dbReference>
<evidence type="ECO:0000259" key="12">
    <source>
        <dbReference type="Pfam" id="PF07715"/>
    </source>
</evidence>
<dbReference type="GO" id="GO:0044718">
    <property type="term" value="P:siderophore transmembrane transport"/>
    <property type="evidence" value="ECO:0007669"/>
    <property type="project" value="TreeGrafter"/>
</dbReference>
<name>A0A2W5TM21_9BACT</name>
<evidence type="ECO:0000256" key="4">
    <source>
        <dbReference type="ARBA" id="ARBA00022452"/>
    </source>
</evidence>
<evidence type="ECO:0000313" key="14">
    <source>
        <dbReference type="Proteomes" id="UP000249061"/>
    </source>
</evidence>
<evidence type="ECO:0008006" key="15">
    <source>
        <dbReference type="Google" id="ProtNLM"/>
    </source>
</evidence>
<evidence type="ECO:0000256" key="6">
    <source>
        <dbReference type="ARBA" id="ARBA00022729"/>
    </source>
</evidence>
<dbReference type="InterPro" id="IPR012910">
    <property type="entry name" value="Plug_dom"/>
</dbReference>
<feature type="domain" description="TonB C-terminal" evidence="11">
    <location>
        <begin position="32"/>
        <end position="107"/>
    </location>
</feature>
<evidence type="ECO:0000256" key="9">
    <source>
        <dbReference type="ARBA" id="ARBA00023237"/>
    </source>
</evidence>
<keyword evidence="8" id="KW-0472">Membrane</keyword>
<evidence type="ECO:0000256" key="2">
    <source>
        <dbReference type="ARBA" id="ARBA00004571"/>
    </source>
</evidence>
<evidence type="ECO:0000256" key="3">
    <source>
        <dbReference type="ARBA" id="ARBA00022448"/>
    </source>
</evidence>
<keyword evidence="5" id="KW-0812">Transmembrane</keyword>
<gene>
    <name evidence="13" type="ORF">DI536_09875</name>
</gene>
<dbReference type="SUPFAM" id="SSF49452">
    <property type="entry name" value="Starch-binding domain-like"/>
    <property type="match status" value="1"/>
</dbReference>
<dbReference type="InterPro" id="IPR006260">
    <property type="entry name" value="TonB/TolA_C"/>
</dbReference>
<comment type="subcellular location">
    <subcellularLocation>
        <location evidence="2">Cell outer membrane</location>
        <topology evidence="2">Multi-pass membrane protein</topology>
    </subcellularLocation>
    <subcellularLocation>
        <location evidence="1">Membrane</location>
        <topology evidence="1">Single-pass membrane protein</topology>
    </subcellularLocation>
</comment>
<keyword evidence="6 10" id="KW-0732">Signal</keyword>
<keyword evidence="3" id="KW-0813">Transport</keyword>
<dbReference type="SUPFAM" id="SSF74653">
    <property type="entry name" value="TolA/TonB C-terminal domain"/>
    <property type="match status" value="1"/>
</dbReference>
<feature type="domain" description="TonB-dependent receptor plug" evidence="12">
    <location>
        <begin position="236"/>
        <end position="317"/>
    </location>
</feature>
<evidence type="ECO:0000256" key="5">
    <source>
        <dbReference type="ARBA" id="ARBA00022692"/>
    </source>
</evidence>
<keyword evidence="9" id="KW-0998">Cell outer membrane</keyword>
<sequence length="865" mass="95459">MLRASVLLLTLLACTALAQSQPKPPTLLKQVQPDYPASLADAGLPDTAVLLEIDIGIEGKVTKVRVVESAGPEFDEAAVVAAEQLEFTPAEYDGKPIPVRIQYRSHFAMQQQAVEVEPDAGVPVVNFAGTLTTAGTREPVAGAQIAIGERIADSDDKGHFEFFDVPVGTVELIVTAPGIERFTSTEEVKAGERTEVKYALRSLNDPNVTVVRGTKERREVAQVRLTAQEFKMVAGTRNDAFKVVQNLPGVARSPFGGAALVVRGSKAWDSRIYVDEIQIPQLFHFAGLNATFNSETIESIAFQPGNFGVDYGRSIGGLVQAEVKTPSKKGFHGSVDVNFFDVSAHVETPVSENWSVSAAGRFGLAQFTVPFAIQTFAPPNVQKTLGFTRAPQFWDYQVRAERREGTSKNRVFVSVFGSSDRWAFVTPNAFADSDVEGNSGAAANSQLYNRFVVGIDHRLGERVTFISRNSVGFDINEQQGTTTEIFFRSTQFPLQFRERFRIDIPEANLVIGTGLDMLVTPSLLDAQQPPPFSANQLPDPYITRRLIAQQEFRTYVEPGLFLDGTWTPVESLQVRGGVRMDGELGTMGKVWVNPRLSARWSIIPQFAIKGGAAMYQQPPDYRMGQLSPVFGNPKLLPEGAWHFMAGMEARLFELLELDIQGYYKPLFNQARQTLASGQGSDIAIAGNEGRYTSTGYGRAYGAELLLRLRPTRYFTGWVAYSLSRFERDYFGGIAFAPGPLDQTHNLVAVGSVSLPFNFNFGLRFRYSTGPLVTPVLGALFDASGNYFVPLPGLPWSERLPDFFQLDARLDKRFVFDSWTLVAYVDVQNVTNQQNPEARYYNHDYSQSGYVTSIPILPTVGLRGEW</sequence>
<dbReference type="Gene3D" id="3.30.1150.10">
    <property type="match status" value="1"/>
</dbReference>
<dbReference type="InterPro" id="IPR037682">
    <property type="entry name" value="TonB_C"/>
</dbReference>
<dbReference type="GO" id="GO:0015344">
    <property type="term" value="F:siderophore uptake transmembrane transporter activity"/>
    <property type="evidence" value="ECO:0007669"/>
    <property type="project" value="TreeGrafter"/>
</dbReference>
<dbReference type="SUPFAM" id="SSF56935">
    <property type="entry name" value="Porins"/>
    <property type="match status" value="1"/>
</dbReference>
<evidence type="ECO:0000313" key="13">
    <source>
        <dbReference type="EMBL" id="PZR14363.1"/>
    </source>
</evidence>
<dbReference type="InterPro" id="IPR039426">
    <property type="entry name" value="TonB-dep_rcpt-like"/>
</dbReference>
<dbReference type="PANTHER" id="PTHR30069:SF29">
    <property type="entry name" value="HEMOGLOBIN AND HEMOGLOBIN-HAPTOGLOBIN-BINDING PROTEIN 1-RELATED"/>
    <property type="match status" value="1"/>
</dbReference>
<comment type="caution">
    <text evidence="13">The sequence shown here is derived from an EMBL/GenBank/DDBJ whole genome shotgun (WGS) entry which is preliminary data.</text>
</comment>
<dbReference type="EMBL" id="QFQP01000007">
    <property type="protein sequence ID" value="PZR14363.1"/>
    <property type="molecule type" value="Genomic_DNA"/>
</dbReference>
<dbReference type="InterPro" id="IPR036942">
    <property type="entry name" value="Beta-barrel_TonB_sf"/>
</dbReference>
<dbReference type="Pfam" id="PF13620">
    <property type="entry name" value="CarboxypepD_reg"/>
    <property type="match status" value="1"/>
</dbReference>
<keyword evidence="4" id="KW-1134">Transmembrane beta strand</keyword>
<dbReference type="Proteomes" id="UP000249061">
    <property type="component" value="Unassembled WGS sequence"/>
</dbReference>
<accession>A0A2W5TM21</accession>
<dbReference type="Gene3D" id="2.60.40.1120">
    <property type="entry name" value="Carboxypeptidase-like, regulatory domain"/>
    <property type="match status" value="1"/>
</dbReference>
<evidence type="ECO:0000256" key="7">
    <source>
        <dbReference type="ARBA" id="ARBA00022989"/>
    </source>
</evidence>
<protein>
    <recommendedName>
        <fullName evidence="15">TonB family protein</fullName>
    </recommendedName>
</protein>
<dbReference type="Pfam" id="PF03544">
    <property type="entry name" value="TonB_C"/>
    <property type="match status" value="1"/>
</dbReference>
<dbReference type="GO" id="GO:0009279">
    <property type="term" value="C:cell outer membrane"/>
    <property type="evidence" value="ECO:0007669"/>
    <property type="project" value="UniProtKB-SubCell"/>
</dbReference>
<reference evidence="13 14" key="1">
    <citation type="submission" date="2017-08" db="EMBL/GenBank/DDBJ databases">
        <title>Infants hospitalized years apart are colonized by the same room-sourced microbial strains.</title>
        <authorList>
            <person name="Brooks B."/>
            <person name="Olm M.R."/>
            <person name="Firek B.A."/>
            <person name="Baker R."/>
            <person name="Thomas B.C."/>
            <person name="Morowitz M.J."/>
            <person name="Banfield J.F."/>
        </authorList>
    </citation>
    <scope>NUCLEOTIDE SEQUENCE [LARGE SCALE GENOMIC DNA]</scope>
    <source>
        <strain evidence="13">S2_003_000_R2_14</strain>
    </source>
</reference>
<evidence type="ECO:0000256" key="8">
    <source>
        <dbReference type="ARBA" id="ARBA00023136"/>
    </source>
</evidence>
<feature type="chain" id="PRO_5016141761" description="TonB family protein" evidence="10">
    <location>
        <begin position="19"/>
        <end position="865"/>
    </location>
</feature>
<dbReference type="PANTHER" id="PTHR30069">
    <property type="entry name" value="TONB-DEPENDENT OUTER MEMBRANE RECEPTOR"/>
    <property type="match status" value="1"/>
</dbReference>
<dbReference type="AlphaFoldDB" id="A0A2W5TM21"/>
<feature type="signal peptide" evidence="10">
    <location>
        <begin position="1"/>
        <end position="18"/>
    </location>
</feature>
<evidence type="ECO:0000256" key="10">
    <source>
        <dbReference type="SAM" id="SignalP"/>
    </source>
</evidence>